<evidence type="ECO:0000313" key="1">
    <source>
        <dbReference type="EMBL" id="KUO96692.1"/>
    </source>
</evidence>
<name>A0A101XSF6_9BACL</name>
<dbReference type="AlphaFoldDB" id="A0A101XSF6"/>
<dbReference type="Proteomes" id="UP000053557">
    <property type="component" value="Unassembled WGS sequence"/>
</dbReference>
<evidence type="ECO:0000313" key="2">
    <source>
        <dbReference type="Proteomes" id="UP000053557"/>
    </source>
</evidence>
<dbReference type="RefSeq" id="WP_153004997.1">
    <property type="nucleotide sequence ID" value="NZ_LPVJ01000009.1"/>
</dbReference>
<accession>A0A101XSF6</accession>
<gene>
    <name evidence="1" type="ORF">ATW55_07655</name>
</gene>
<dbReference type="EMBL" id="LPVJ01000009">
    <property type="protein sequence ID" value="KUO96692.1"/>
    <property type="molecule type" value="Genomic_DNA"/>
</dbReference>
<organism evidence="1 2">
    <name type="scientific">Ferroacidibacillus organovorans</name>
    <dbReference type="NCBI Taxonomy" id="1765683"/>
    <lineage>
        <taxon>Bacteria</taxon>
        <taxon>Bacillati</taxon>
        <taxon>Bacillota</taxon>
        <taxon>Bacilli</taxon>
        <taxon>Bacillales</taxon>
        <taxon>Alicyclobacillaceae</taxon>
        <taxon>Ferroacidibacillus</taxon>
    </lineage>
</organism>
<comment type="caution">
    <text evidence="1">The sequence shown here is derived from an EMBL/GenBank/DDBJ whole genome shotgun (WGS) entry which is preliminary data.</text>
</comment>
<sequence>MTTMKRNPFPIDEGVKWKQNRLNNDRTITFYLRNQGPSFEELALCMYALVLDDVKRNRKTVSTITAGCSNTPLD</sequence>
<protein>
    <submittedName>
        <fullName evidence="1">Uncharacterized protein</fullName>
    </submittedName>
</protein>
<proteinExistence type="predicted"/>
<reference evidence="1 2" key="1">
    <citation type="submission" date="2015-12" db="EMBL/GenBank/DDBJ databases">
        <title>Draft genome sequence of Acidibacillus ferrooxidans ITV001, isolated from a chalcopyrite acid mine drainage site in Brazil.</title>
        <authorList>
            <person name="Dall'Agnol H."/>
            <person name="Nancucheo I."/>
            <person name="Johnson B."/>
            <person name="Oliveira R."/>
            <person name="Leite L."/>
            <person name="Pylro V."/>
            <person name="Nunes G.L."/>
            <person name="Tzotzos G."/>
            <person name="Fernandes G.R."/>
            <person name="Dutra J."/>
            <person name="Orellana S.C."/>
            <person name="Oliveira G."/>
        </authorList>
    </citation>
    <scope>NUCLEOTIDE SEQUENCE [LARGE SCALE GENOMIC DNA]</scope>
    <source>
        <strain evidence="2">ITV01</strain>
    </source>
</reference>
<keyword evidence="2" id="KW-1185">Reference proteome</keyword>